<dbReference type="AlphaFoldDB" id="A0A1N6NAM0"/>
<evidence type="ECO:0000313" key="2">
    <source>
        <dbReference type="EMBL" id="SIP89105.1"/>
    </source>
</evidence>
<sequence>MKLIIGNKNYSSWSLRAWLAARAAGQLFEEIRIPLFIEGSRERILQHSPSGKVPCLIDHGLTVWDSLAICEYLAEKAPGLWPTDPAARAFARAISAEMHSGFPDLRQNMTMNIRKDYAGKGHTPAVDANIARIEAIWNDCRARFGAPANPAGPYLFGAFTIADAMYAPICFRFKTYDVKPAGAAGEYLAAMLAHPAMKEWEASAHAETESIPFEDLYG</sequence>
<dbReference type="Proteomes" id="UP000186819">
    <property type="component" value="Unassembled WGS sequence"/>
</dbReference>
<proteinExistence type="predicted"/>
<keyword evidence="3" id="KW-1185">Reference proteome</keyword>
<dbReference type="InterPro" id="IPR004045">
    <property type="entry name" value="Glutathione_S-Trfase_N"/>
</dbReference>
<dbReference type="CDD" id="cd03043">
    <property type="entry name" value="GST_N_1"/>
    <property type="match status" value="1"/>
</dbReference>
<dbReference type="GO" id="GO:0004364">
    <property type="term" value="F:glutathione transferase activity"/>
    <property type="evidence" value="ECO:0007669"/>
    <property type="project" value="TreeGrafter"/>
</dbReference>
<dbReference type="STRING" id="34027.SAMN05421829_101204"/>
<dbReference type="InterPro" id="IPR036249">
    <property type="entry name" value="Thioredoxin-like_sf"/>
</dbReference>
<dbReference type="PANTHER" id="PTHR42673:SF4">
    <property type="entry name" value="MALEYLACETOACETATE ISOMERASE"/>
    <property type="match status" value="1"/>
</dbReference>
<dbReference type="SFLD" id="SFLDS00019">
    <property type="entry name" value="Glutathione_Transferase_(cytos"/>
    <property type="match status" value="1"/>
</dbReference>
<dbReference type="GO" id="GO:0016034">
    <property type="term" value="F:maleylacetoacetate isomerase activity"/>
    <property type="evidence" value="ECO:0007669"/>
    <property type="project" value="TreeGrafter"/>
</dbReference>
<keyword evidence="2" id="KW-0808">Transferase</keyword>
<dbReference type="RefSeq" id="WP_076600235.1">
    <property type="nucleotide sequence ID" value="NZ_FTMD01000001.1"/>
</dbReference>
<evidence type="ECO:0000259" key="1">
    <source>
        <dbReference type="PROSITE" id="PS50404"/>
    </source>
</evidence>
<dbReference type="GO" id="GO:0006749">
    <property type="term" value="P:glutathione metabolic process"/>
    <property type="evidence" value="ECO:0007669"/>
    <property type="project" value="TreeGrafter"/>
</dbReference>
<organism evidence="2 3">
    <name type="scientific">Aromatoleum tolulyticum</name>
    <dbReference type="NCBI Taxonomy" id="34027"/>
    <lineage>
        <taxon>Bacteria</taxon>
        <taxon>Pseudomonadati</taxon>
        <taxon>Pseudomonadota</taxon>
        <taxon>Betaproteobacteria</taxon>
        <taxon>Rhodocyclales</taxon>
        <taxon>Rhodocyclaceae</taxon>
        <taxon>Aromatoleum</taxon>
    </lineage>
</organism>
<dbReference type="InterPro" id="IPR036282">
    <property type="entry name" value="Glutathione-S-Trfase_C_sf"/>
</dbReference>
<dbReference type="Pfam" id="PF13409">
    <property type="entry name" value="GST_N_2"/>
    <property type="match status" value="1"/>
</dbReference>
<feature type="domain" description="GST N-terminal" evidence="1">
    <location>
        <begin position="1"/>
        <end position="81"/>
    </location>
</feature>
<dbReference type="PANTHER" id="PTHR42673">
    <property type="entry name" value="MALEYLACETOACETATE ISOMERASE"/>
    <property type="match status" value="1"/>
</dbReference>
<dbReference type="Pfam" id="PF13410">
    <property type="entry name" value="GST_C_2"/>
    <property type="match status" value="1"/>
</dbReference>
<dbReference type="Gene3D" id="3.40.30.10">
    <property type="entry name" value="Glutaredoxin"/>
    <property type="match status" value="1"/>
</dbReference>
<name>A0A1N6NAM0_9RHOO</name>
<dbReference type="InterPro" id="IPR040079">
    <property type="entry name" value="Glutathione_S-Trfase"/>
</dbReference>
<dbReference type="EMBL" id="FTMD01000001">
    <property type="protein sequence ID" value="SIP89105.1"/>
    <property type="molecule type" value="Genomic_DNA"/>
</dbReference>
<accession>A0A1N6NAM0</accession>
<gene>
    <name evidence="2" type="ORF">SAMN05421829_101204</name>
</gene>
<dbReference type="GO" id="GO:0006559">
    <property type="term" value="P:L-phenylalanine catabolic process"/>
    <property type="evidence" value="ECO:0007669"/>
    <property type="project" value="TreeGrafter"/>
</dbReference>
<dbReference type="SUPFAM" id="SSF52833">
    <property type="entry name" value="Thioredoxin-like"/>
    <property type="match status" value="1"/>
</dbReference>
<dbReference type="PROSITE" id="PS50404">
    <property type="entry name" value="GST_NTER"/>
    <property type="match status" value="1"/>
</dbReference>
<dbReference type="SUPFAM" id="SSF47616">
    <property type="entry name" value="GST C-terminal domain-like"/>
    <property type="match status" value="1"/>
</dbReference>
<evidence type="ECO:0000313" key="3">
    <source>
        <dbReference type="Proteomes" id="UP000186819"/>
    </source>
</evidence>
<protein>
    <submittedName>
        <fullName evidence="2">Glutathione S-transferase</fullName>
    </submittedName>
</protein>
<dbReference type="Gene3D" id="1.20.1050.10">
    <property type="match status" value="1"/>
</dbReference>
<dbReference type="OrthoDB" id="9799538at2"/>
<reference evidence="3" key="1">
    <citation type="submission" date="2017-01" db="EMBL/GenBank/DDBJ databases">
        <authorList>
            <person name="Varghese N."/>
            <person name="Submissions S."/>
        </authorList>
    </citation>
    <scope>NUCLEOTIDE SEQUENCE [LARGE SCALE GENOMIC DNA]</scope>
    <source>
        <strain evidence="3">ATCC 51758</strain>
    </source>
</reference>
<dbReference type="CDD" id="cd03194">
    <property type="entry name" value="GST_C_3"/>
    <property type="match status" value="1"/>
</dbReference>